<evidence type="ECO:0000313" key="3">
    <source>
        <dbReference type="Proteomes" id="UP000566440"/>
    </source>
</evidence>
<reference evidence="2 3" key="1">
    <citation type="submission" date="2019-09" db="EMBL/GenBank/DDBJ databases">
        <title>Bird 10,000 Genomes (B10K) Project - Family phase.</title>
        <authorList>
            <person name="Zhang G."/>
        </authorList>
    </citation>
    <scope>NUCLEOTIDE SEQUENCE [LARGE SCALE GENOMIC DNA]</scope>
    <source>
        <strain evidence="2">B10K-DU-001-62</strain>
        <tissue evidence="2">Muscle</tissue>
    </source>
</reference>
<evidence type="ECO:0000313" key="2">
    <source>
        <dbReference type="EMBL" id="NXI40096.1"/>
    </source>
</evidence>
<proteinExistence type="predicted"/>
<dbReference type="PANTHER" id="PTHR47388:SF1">
    <property type="entry name" value="TUMOR NECROSIS FACTOR RECEPTOR SUPERFAMILY MEMBER 18"/>
    <property type="match status" value="1"/>
</dbReference>
<feature type="non-terminal residue" evidence="2">
    <location>
        <position position="96"/>
    </location>
</feature>
<accession>A0A7K9SWY5</accession>
<protein>
    <submittedName>
        <fullName evidence="2">TNR18 factor</fullName>
    </submittedName>
</protein>
<dbReference type="Proteomes" id="UP000566440">
    <property type="component" value="Unassembled WGS sequence"/>
</dbReference>
<dbReference type="Pfam" id="PF00020">
    <property type="entry name" value="TNFR_c6"/>
    <property type="match status" value="1"/>
</dbReference>
<dbReference type="GO" id="GO:0045785">
    <property type="term" value="P:positive regulation of cell adhesion"/>
    <property type="evidence" value="ECO:0007669"/>
    <property type="project" value="TreeGrafter"/>
</dbReference>
<dbReference type="GO" id="GO:0009897">
    <property type="term" value="C:external side of plasma membrane"/>
    <property type="evidence" value="ECO:0007669"/>
    <property type="project" value="TreeGrafter"/>
</dbReference>
<keyword evidence="3" id="KW-1185">Reference proteome</keyword>
<dbReference type="PANTHER" id="PTHR47388">
    <property type="entry name" value="TUMOR NECROSIS FACTOR RECEPTOR SUPERFAMILY MEMBER 18"/>
    <property type="match status" value="1"/>
</dbReference>
<dbReference type="InterPro" id="IPR001368">
    <property type="entry name" value="TNFR/NGFR_Cys_rich_reg"/>
</dbReference>
<dbReference type="AlphaFoldDB" id="A0A7K9SWY5"/>
<sequence>TGDNSPCPDIMDHDCRCPQRYSCSDSACEHCQKLPECGEGEELVKLGVLDFAFRCKPCELGTYSNVKNGWCHNWTDCEESGLLTIKQGNSTHNTVC</sequence>
<feature type="non-terminal residue" evidence="2">
    <location>
        <position position="1"/>
    </location>
</feature>
<dbReference type="InterPro" id="IPR053107">
    <property type="entry name" value="TNFRSF18"/>
</dbReference>
<dbReference type="PRINTS" id="PR01968">
    <property type="entry name" value="TNFACTORR18"/>
</dbReference>
<dbReference type="GO" id="GO:0043066">
    <property type="term" value="P:negative regulation of apoptotic process"/>
    <property type="evidence" value="ECO:0007669"/>
    <property type="project" value="InterPro"/>
</dbReference>
<dbReference type="GO" id="GO:0005031">
    <property type="term" value="F:tumor necrosis factor receptor activity"/>
    <property type="evidence" value="ECO:0007669"/>
    <property type="project" value="InterPro"/>
</dbReference>
<dbReference type="OrthoDB" id="9374769at2759"/>
<name>A0A7K9SWY5_9PICI</name>
<dbReference type="InterPro" id="IPR022318">
    <property type="entry name" value="TNFR_18"/>
</dbReference>
<dbReference type="EMBL" id="VWZX01004799">
    <property type="protein sequence ID" value="NXI40096.1"/>
    <property type="molecule type" value="Genomic_DNA"/>
</dbReference>
<organism evidence="2 3">
    <name type="scientific">Galbula dea</name>
    <dbReference type="NCBI Taxonomy" id="1109041"/>
    <lineage>
        <taxon>Eukaryota</taxon>
        <taxon>Metazoa</taxon>
        <taxon>Chordata</taxon>
        <taxon>Craniata</taxon>
        <taxon>Vertebrata</taxon>
        <taxon>Euteleostomi</taxon>
        <taxon>Archelosauria</taxon>
        <taxon>Archosauria</taxon>
        <taxon>Dinosauria</taxon>
        <taxon>Saurischia</taxon>
        <taxon>Theropoda</taxon>
        <taxon>Coelurosauria</taxon>
        <taxon>Aves</taxon>
        <taxon>Neognathae</taxon>
        <taxon>Neoaves</taxon>
        <taxon>Telluraves</taxon>
        <taxon>Coraciimorphae</taxon>
        <taxon>Piciformes</taxon>
        <taxon>Galbulidae</taxon>
        <taxon>Galbula</taxon>
    </lineage>
</organism>
<gene>
    <name evidence="2" type="primary">Tnfrsf18</name>
    <name evidence="2" type="ORF">GALDEA_R08788</name>
</gene>
<feature type="domain" description="TNFR-Cys" evidence="1">
    <location>
        <begin position="58"/>
        <end position="96"/>
    </location>
</feature>
<evidence type="ECO:0000259" key="1">
    <source>
        <dbReference type="Pfam" id="PF00020"/>
    </source>
</evidence>
<comment type="caution">
    <text evidence="2">The sequence shown here is derived from an EMBL/GenBank/DDBJ whole genome shotgun (WGS) entry which is preliminary data.</text>
</comment>
<dbReference type="Gene3D" id="2.10.50.10">
    <property type="entry name" value="Tumor Necrosis Factor Receptor, subunit A, domain 2"/>
    <property type="match status" value="1"/>
</dbReference>